<name>A0AAN6T614_9PEZI</name>
<evidence type="ECO:0000313" key="1">
    <source>
        <dbReference type="EMBL" id="KAK4106495.1"/>
    </source>
</evidence>
<comment type="caution">
    <text evidence="1">The sequence shown here is derived from an EMBL/GenBank/DDBJ whole genome shotgun (WGS) entry which is preliminary data.</text>
</comment>
<dbReference type="EMBL" id="MU863624">
    <property type="protein sequence ID" value="KAK4106495.1"/>
    <property type="molecule type" value="Genomic_DNA"/>
</dbReference>
<gene>
    <name evidence="1" type="ORF">N658DRAFT_21165</name>
</gene>
<reference evidence="1" key="1">
    <citation type="journal article" date="2023" name="Mol. Phylogenet. Evol.">
        <title>Genome-scale phylogeny and comparative genomics of the fungal order Sordariales.</title>
        <authorList>
            <person name="Hensen N."/>
            <person name="Bonometti L."/>
            <person name="Westerberg I."/>
            <person name="Brannstrom I.O."/>
            <person name="Guillou S."/>
            <person name="Cros-Aarteil S."/>
            <person name="Calhoun S."/>
            <person name="Haridas S."/>
            <person name="Kuo A."/>
            <person name="Mondo S."/>
            <person name="Pangilinan J."/>
            <person name="Riley R."/>
            <person name="LaButti K."/>
            <person name="Andreopoulos B."/>
            <person name="Lipzen A."/>
            <person name="Chen C."/>
            <person name="Yan M."/>
            <person name="Daum C."/>
            <person name="Ng V."/>
            <person name="Clum A."/>
            <person name="Steindorff A."/>
            <person name="Ohm R.A."/>
            <person name="Martin F."/>
            <person name="Silar P."/>
            <person name="Natvig D.O."/>
            <person name="Lalanne C."/>
            <person name="Gautier V."/>
            <person name="Ament-Velasquez S.L."/>
            <person name="Kruys A."/>
            <person name="Hutchinson M.I."/>
            <person name="Powell A.J."/>
            <person name="Barry K."/>
            <person name="Miller A.N."/>
            <person name="Grigoriev I.V."/>
            <person name="Debuchy R."/>
            <person name="Gladieux P."/>
            <person name="Hiltunen Thoren M."/>
            <person name="Johannesson H."/>
        </authorList>
    </citation>
    <scope>NUCLEOTIDE SEQUENCE</scope>
    <source>
        <strain evidence="1">CBS 757.83</strain>
    </source>
</reference>
<protein>
    <submittedName>
        <fullName evidence="1">Uncharacterized protein</fullName>
    </submittedName>
</protein>
<evidence type="ECO:0000313" key="2">
    <source>
        <dbReference type="Proteomes" id="UP001305647"/>
    </source>
</evidence>
<proteinExistence type="predicted"/>
<dbReference type="Proteomes" id="UP001305647">
    <property type="component" value="Unassembled WGS sequence"/>
</dbReference>
<organism evidence="1 2">
    <name type="scientific">Parathielavia hyrcaniae</name>
    <dbReference type="NCBI Taxonomy" id="113614"/>
    <lineage>
        <taxon>Eukaryota</taxon>
        <taxon>Fungi</taxon>
        <taxon>Dikarya</taxon>
        <taxon>Ascomycota</taxon>
        <taxon>Pezizomycotina</taxon>
        <taxon>Sordariomycetes</taxon>
        <taxon>Sordariomycetidae</taxon>
        <taxon>Sordariales</taxon>
        <taxon>Chaetomiaceae</taxon>
        <taxon>Parathielavia</taxon>
    </lineage>
</organism>
<reference evidence="1" key="2">
    <citation type="submission" date="2023-05" db="EMBL/GenBank/DDBJ databases">
        <authorList>
            <consortium name="Lawrence Berkeley National Laboratory"/>
            <person name="Steindorff A."/>
            <person name="Hensen N."/>
            <person name="Bonometti L."/>
            <person name="Westerberg I."/>
            <person name="Brannstrom I.O."/>
            <person name="Guillou S."/>
            <person name="Cros-Aarteil S."/>
            <person name="Calhoun S."/>
            <person name="Haridas S."/>
            <person name="Kuo A."/>
            <person name="Mondo S."/>
            <person name="Pangilinan J."/>
            <person name="Riley R."/>
            <person name="Labutti K."/>
            <person name="Andreopoulos B."/>
            <person name="Lipzen A."/>
            <person name="Chen C."/>
            <person name="Yanf M."/>
            <person name="Daum C."/>
            <person name="Ng V."/>
            <person name="Clum A."/>
            <person name="Ohm R."/>
            <person name="Martin F."/>
            <person name="Silar P."/>
            <person name="Natvig D."/>
            <person name="Lalanne C."/>
            <person name="Gautier V."/>
            <person name="Ament-Velasquez S.L."/>
            <person name="Kruys A."/>
            <person name="Hutchinson M.I."/>
            <person name="Powell A.J."/>
            <person name="Barry K."/>
            <person name="Miller A.N."/>
            <person name="Grigoriev I.V."/>
            <person name="Debuchy R."/>
            <person name="Gladieux P."/>
            <person name="Thoren M.H."/>
            <person name="Johannesson H."/>
        </authorList>
    </citation>
    <scope>NUCLEOTIDE SEQUENCE</scope>
    <source>
        <strain evidence="1">CBS 757.83</strain>
    </source>
</reference>
<accession>A0AAN6T614</accession>
<dbReference type="AlphaFoldDB" id="A0AAN6T614"/>
<keyword evidence="2" id="KW-1185">Reference proteome</keyword>
<sequence>MHEYPPSRGGRVFDVGELSRCDLVIERTARGSVCWTTKRRALRAMRDNRHLSQRDRLPFPDKSYCQQTPSALTFRVPITPQPMAPRSWGAFVDMARALFPSRAFLIGPGASATFRGRARAFFWARGGGADESVGRGEGRAEFYLLLPAPDRSVPFCPIFVCHFFSLFSVSTLQRVIIKSFCLGF</sequence>